<comment type="function">
    <text evidence="1 6">Component of the ribosome assembly machinery. Nuclear paralog of the ribosomal protein P0, it binds pre-60S subunits at an early stage of assembly in the nucleolus, and is replaced by P0 in cytoplasmic pre-60S subunits and mature 80S ribosomes.</text>
</comment>
<keyword evidence="10" id="KW-1185">Reference proteome</keyword>
<keyword evidence="4 6" id="KW-0963">Cytoplasm</keyword>
<dbReference type="GO" id="GO:0003723">
    <property type="term" value="F:RNA binding"/>
    <property type="evidence" value="ECO:0007669"/>
    <property type="project" value="TreeGrafter"/>
</dbReference>
<dbReference type="InterPro" id="IPR043164">
    <property type="entry name" value="Ribosomal_uL10-like_insert_sf"/>
</dbReference>
<dbReference type="SUPFAM" id="SSF160369">
    <property type="entry name" value="Ribosomal protein L10-like"/>
    <property type="match status" value="1"/>
</dbReference>
<dbReference type="GO" id="GO:0030687">
    <property type="term" value="C:preribosome, large subunit precursor"/>
    <property type="evidence" value="ECO:0007669"/>
    <property type="project" value="TreeGrafter"/>
</dbReference>
<dbReference type="GO" id="GO:0000027">
    <property type="term" value="P:ribosomal large subunit assembly"/>
    <property type="evidence" value="ECO:0007669"/>
    <property type="project" value="InterPro"/>
</dbReference>
<evidence type="ECO:0000313" key="10">
    <source>
        <dbReference type="Proteomes" id="UP001329430"/>
    </source>
</evidence>
<dbReference type="PANTHER" id="PTHR45841">
    <property type="entry name" value="MRNA TURNOVER PROTEIN 4 MRTO4"/>
    <property type="match status" value="1"/>
</dbReference>
<evidence type="ECO:0000256" key="6">
    <source>
        <dbReference type="RuleBase" id="RU364039"/>
    </source>
</evidence>
<keyword evidence="5 6" id="KW-0539">Nucleus</keyword>
<dbReference type="InterPro" id="IPR033867">
    <property type="entry name" value="Mrt4"/>
</dbReference>
<comment type="caution">
    <text evidence="9">The sequence shown here is derived from an EMBL/GenBank/DDBJ whole genome shotgun (WGS) entry which is preliminary data.</text>
</comment>
<feature type="region of interest" description="Disordered" evidence="7">
    <location>
        <begin position="220"/>
        <end position="244"/>
    </location>
</feature>
<dbReference type="Gene3D" id="3.90.105.20">
    <property type="match status" value="1"/>
</dbReference>
<gene>
    <name evidence="9" type="ORF">RI129_011447</name>
</gene>
<evidence type="ECO:0000256" key="4">
    <source>
        <dbReference type="ARBA" id="ARBA00022490"/>
    </source>
</evidence>
<dbReference type="EMBL" id="JAVRBK010000008">
    <property type="protein sequence ID" value="KAK5640636.1"/>
    <property type="molecule type" value="Genomic_DNA"/>
</dbReference>
<dbReference type="InterPro" id="IPR001790">
    <property type="entry name" value="Ribosomal_uL10"/>
</dbReference>
<organism evidence="9 10">
    <name type="scientific">Pyrocoelia pectoralis</name>
    <dbReference type="NCBI Taxonomy" id="417401"/>
    <lineage>
        <taxon>Eukaryota</taxon>
        <taxon>Metazoa</taxon>
        <taxon>Ecdysozoa</taxon>
        <taxon>Arthropoda</taxon>
        <taxon>Hexapoda</taxon>
        <taxon>Insecta</taxon>
        <taxon>Pterygota</taxon>
        <taxon>Neoptera</taxon>
        <taxon>Endopterygota</taxon>
        <taxon>Coleoptera</taxon>
        <taxon>Polyphaga</taxon>
        <taxon>Elateriformia</taxon>
        <taxon>Elateroidea</taxon>
        <taxon>Lampyridae</taxon>
        <taxon>Lampyrinae</taxon>
        <taxon>Pyrocoelia</taxon>
    </lineage>
</organism>
<evidence type="ECO:0000256" key="1">
    <source>
        <dbReference type="ARBA" id="ARBA00004046"/>
    </source>
</evidence>
<evidence type="ECO:0000313" key="9">
    <source>
        <dbReference type="EMBL" id="KAK5640636.1"/>
    </source>
</evidence>
<reference evidence="9 10" key="1">
    <citation type="journal article" date="2024" name="Insects">
        <title>An Improved Chromosome-Level Genome Assembly of the Firefly Pyrocoelia pectoralis.</title>
        <authorList>
            <person name="Fu X."/>
            <person name="Meyer-Rochow V.B."/>
            <person name="Ballantyne L."/>
            <person name="Zhu X."/>
        </authorList>
    </citation>
    <scope>NUCLEOTIDE SEQUENCE [LARGE SCALE GENOMIC DNA]</scope>
    <source>
        <strain evidence="9">XCY_ONT2</strain>
    </source>
</reference>
<comment type="subunit">
    <text evidence="3 6">Associates with the pre-60S ribosomal particle.</text>
</comment>
<dbReference type="Proteomes" id="UP001329430">
    <property type="component" value="Chromosome 8"/>
</dbReference>
<dbReference type="AlphaFoldDB" id="A0AAN7V8W7"/>
<dbReference type="GO" id="GO:0005730">
    <property type="term" value="C:nucleolus"/>
    <property type="evidence" value="ECO:0007669"/>
    <property type="project" value="UniProtKB-SubCell"/>
</dbReference>
<dbReference type="InterPro" id="IPR040637">
    <property type="entry name" value="Ribosomal_uL10-like_insert"/>
</dbReference>
<feature type="domain" description="Large ribosomal subunit protein uL10-like insertion" evidence="8">
    <location>
        <begin position="125"/>
        <end position="194"/>
    </location>
</feature>
<protein>
    <recommendedName>
        <fullName evidence="6">Ribosome assembly factor mrt4</fullName>
    </recommendedName>
</protein>
<dbReference type="GO" id="GO:0005737">
    <property type="term" value="C:cytoplasm"/>
    <property type="evidence" value="ECO:0007669"/>
    <property type="project" value="UniProtKB-SubCell"/>
</dbReference>
<proteinExistence type="inferred from homology"/>
<dbReference type="FunFam" id="3.90.105.20:FF:000003">
    <property type="entry name" value="Ribosome assembly factor mrt4"/>
    <property type="match status" value="1"/>
</dbReference>
<name>A0AAN7V8W7_9COLE</name>
<comment type="subcellular location">
    <subcellularLocation>
        <location evidence="6">Cytoplasm</location>
    </subcellularLocation>
    <subcellularLocation>
        <location evidence="6">Nucleus</location>
        <location evidence="6">Nucleolus</location>
    </subcellularLocation>
</comment>
<evidence type="ECO:0000256" key="5">
    <source>
        <dbReference type="ARBA" id="ARBA00023242"/>
    </source>
</evidence>
<dbReference type="Pfam" id="PF00466">
    <property type="entry name" value="Ribosomal_L10"/>
    <property type="match status" value="1"/>
</dbReference>
<evidence type="ECO:0000256" key="2">
    <source>
        <dbReference type="ARBA" id="ARBA00008889"/>
    </source>
</evidence>
<dbReference type="GO" id="GO:0000956">
    <property type="term" value="P:nuclear-transcribed mRNA catabolic process"/>
    <property type="evidence" value="ECO:0007669"/>
    <property type="project" value="TreeGrafter"/>
</dbReference>
<dbReference type="InterPro" id="IPR043141">
    <property type="entry name" value="Ribosomal_uL10-like_sf"/>
</dbReference>
<dbReference type="Pfam" id="PF17777">
    <property type="entry name" value="RL10P_insert"/>
    <property type="match status" value="1"/>
</dbReference>
<dbReference type="FunFam" id="3.30.70.1730:FF:000005">
    <property type="entry name" value="Ribosome assembly factor mrt4"/>
    <property type="match status" value="1"/>
</dbReference>
<dbReference type="GO" id="GO:0006364">
    <property type="term" value="P:rRNA processing"/>
    <property type="evidence" value="ECO:0007669"/>
    <property type="project" value="TreeGrafter"/>
</dbReference>
<evidence type="ECO:0000256" key="7">
    <source>
        <dbReference type="SAM" id="MobiDB-lite"/>
    </source>
</evidence>
<keyword evidence="6" id="KW-0690">Ribosome biogenesis</keyword>
<evidence type="ECO:0000259" key="8">
    <source>
        <dbReference type="Pfam" id="PF17777"/>
    </source>
</evidence>
<accession>A0AAN7V8W7</accession>
<dbReference type="CDD" id="cd05796">
    <property type="entry name" value="Ribosomal_P0_like"/>
    <property type="match status" value="1"/>
</dbReference>
<dbReference type="PANTHER" id="PTHR45841:SF1">
    <property type="entry name" value="MRNA TURNOVER PROTEIN 4 HOMOLOG"/>
    <property type="match status" value="1"/>
</dbReference>
<feature type="compositionally biased region" description="Acidic residues" evidence="7">
    <location>
        <begin position="221"/>
        <end position="235"/>
    </location>
</feature>
<comment type="similarity">
    <text evidence="2 6">Belongs to the universal ribosomal protein uL10 family.</text>
</comment>
<sequence>MPKSKRDKKVSLTKTNKKGLVLKQKIVEDVRNCVETFSSIYVFTYKNMRTDKMQNLRQEWKPSRFFFGKNKIIAIGLGRTPEEEAEDDLHKLSKCLKGQCGLLFTNSPRDEVTEWFDQYEVEDFARTGFKTTTRVKLEEGALTQFPHSLEPYLRQLGLPTKLEKGVVTLIKDHEICKEGSVLTPEQAKLLELLDYRLAKFKFVLRGCWIKGEGFEKFSKTDEDEDDVEFNEEGEEDVKMGNDDV</sequence>
<dbReference type="Gene3D" id="3.30.70.1730">
    <property type="match status" value="1"/>
</dbReference>
<dbReference type="InterPro" id="IPR051742">
    <property type="entry name" value="Ribosome_Assembly_uL10"/>
</dbReference>
<evidence type="ECO:0000256" key="3">
    <source>
        <dbReference type="ARBA" id="ARBA00011117"/>
    </source>
</evidence>